<dbReference type="AlphaFoldDB" id="A0A5J5LVC4"/>
<dbReference type="Proteomes" id="UP000325636">
    <property type="component" value="Unassembled WGS sequence"/>
</dbReference>
<feature type="transmembrane region" description="Helical" evidence="1">
    <location>
        <begin position="61"/>
        <end position="84"/>
    </location>
</feature>
<sequence length="455" mass="51521">MVLNELFITNPTRFSRNLKRSKKPLLFRAIPIGFGVGLAIALLLQLFYLPQFKLDEKPIRVLGWLFLGGIVGLIEGLVWPFFSTSAGDKKRYQKRLILSPIFAVIAGFAAAIIFEVVRGSSNQVTELFQQIEDPLGFCILGGLLGGALTFTTSPSFHTALRAGKGFEYREYQQDTNAPPEPIDNYVPDQILKKGFNILWVKPDNQSELIPFPKDRIKEGKTIKLGGSEPRKQNGQLIGSDIYIEGLPLYIGHFLVTNEETKFFPKKDMFHQFEIKDISLTSDAPVSVKHNDLIVFENNNQKYRFVYYDYEGSIPVISGKAKENLDLRFVSDEYGNRIEEGLSIELPEKSSIKITIGGIDFKKISNDEIIGSDIYLPDTDPYLGEILVTKQDATLIPNHRSSGNIQIQRNGNPIPVKREISLKHNTLITFITNGTDDYQPKMYRFVYYNYFLDPDA</sequence>
<feature type="transmembrane region" description="Helical" evidence="1">
    <location>
        <begin position="25"/>
        <end position="49"/>
    </location>
</feature>
<evidence type="ECO:0000256" key="1">
    <source>
        <dbReference type="SAM" id="Phobius"/>
    </source>
</evidence>
<keyword evidence="1" id="KW-0472">Membrane</keyword>
<organism evidence="2 3">
    <name type="scientific">Microcystis aeruginosa EAWAG127a</name>
    <dbReference type="NCBI Taxonomy" id="2529855"/>
    <lineage>
        <taxon>Bacteria</taxon>
        <taxon>Bacillati</taxon>
        <taxon>Cyanobacteriota</taxon>
        <taxon>Cyanophyceae</taxon>
        <taxon>Oscillatoriophycideae</taxon>
        <taxon>Chroococcales</taxon>
        <taxon>Microcystaceae</taxon>
        <taxon>Microcystis</taxon>
    </lineage>
</organism>
<evidence type="ECO:0000313" key="2">
    <source>
        <dbReference type="EMBL" id="KAB0241448.1"/>
    </source>
</evidence>
<feature type="transmembrane region" description="Helical" evidence="1">
    <location>
        <begin position="96"/>
        <end position="114"/>
    </location>
</feature>
<protein>
    <submittedName>
        <fullName evidence="2">Uncharacterized protein</fullName>
    </submittedName>
</protein>
<comment type="caution">
    <text evidence="2">The sequence shown here is derived from an EMBL/GenBank/DDBJ whole genome shotgun (WGS) entry which is preliminary data.</text>
</comment>
<keyword evidence="1" id="KW-0812">Transmembrane</keyword>
<dbReference type="RefSeq" id="WP_150976830.1">
    <property type="nucleotide sequence ID" value="NZ_SRLN01000012.1"/>
</dbReference>
<evidence type="ECO:0000313" key="3">
    <source>
        <dbReference type="Proteomes" id="UP000325636"/>
    </source>
</evidence>
<proteinExistence type="predicted"/>
<keyword evidence="1" id="KW-1133">Transmembrane helix</keyword>
<accession>A0A5J5LVC4</accession>
<dbReference type="EMBL" id="SRLN01000012">
    <property type="protein sequence ID" value="KAB0241448.1"/>
    <property type="molecule type" value="Genomic_DNA"/>
</dbReference>
<gene>
    <name evidence="2" type="ORF">EZJ55_13600</name>
</gene>
<reference evidence="3" key="1">
    <citation type="submission" date="2019-04" db="EMBL/GenBank/DDBJ databases">
        <title>Microviridin 1777: A Toxic Chymotrypsin Inhibitor Discovered by a Metabologenomic Approach.</title>
        <authorList>
            <person name="Sieber S."/>
            <person name="Grendelmeier S.M."/>
            <person name="Harris L.A."/>
            <person name="Mitchell D.A."/>
            <person name="Gademann K."/>
        </authorList>
    </citation>
    <scope>NUCLEOTIDE SEQUENCE [LARGE SCALE GENOMIC DNA]</scope>
    <source>
        <strain evidence="3">EAWAG127a</strain>
    </source>
</reference>
<name>A0A5J5LVC4_MICAE</name>